<dbReference type="Proteomes" id="UP001359886">
    <property type="component" value="Unassembled WGS sequence"/>
</dbReference>
<dbReference type="GO" id="GO:0016810">
    <property type="term" value="F:hydrolase activity, acting on carbon-nitrogen (but not peptide) bonds"/>
    <property type="evidence" value="ECO:0007669"/>
    <property type="project" value="InterPro"/>
</dbReference>
<dbReference type="PANTHER" id="PTHR22642">
    <property type="entry name" value="IMIDAZOLONEPROPIONASE"/>
    <property type="match status" value="1"/>
</dbReference>
<sequence length="569" mass="62143">MIPTHIIIHDQPRAGRVRRRLAGILLSKTASILCCLAGVGVAHATDITADTVYRNGQIYTVDAGNPWAEAVVIKDGRFLYVGEADGAEVYVGPETDIVDLDGRMVLPGLHDAHQHLLKGQMRSINCTVSPESDVGQIIQALRVCQKEGKTRGEWIVADVYNGDRFPGGKAHRRYLDEAFPDTPIYLREWSYHHALVNSRALELAGIDRNTPDPDRGRILRDEAGEPTGELLSKATFLALKAVPPLPPETVRGAVLKTAQMCNEWGITSTQDAASNEEILREIQVLDELEKWPLHTATHIVINHPGSSAMSLEDMDRLVRNRSLYQSRHLDTDFVKLYVDGSPLQPHATDVQMSPDGEIPYERLYDSPNALGQAVARFDRMGIKVKMHAVGTGATHVALNAIAAARAANGDSGLFHDISHSLRYSAIDIPRLVQLGAVAEMSPAIWQIKGPLTRNLADAWAFRTLSATGALVTVGTDWVVLPEPNLFPALSGLLDHGEESLSLPEAIKTVTINGAISIGRQDEIGSIAPGKIADMIVLDRNLFEVTPADIADTRVLRTVFEGRVVYQAQE</sequence>
<dbReference type="SUPFAM" id="SSF51556">
    <property type="entry name" value="Metallo-dependent hydrolases"/>
    <property type="match status" value="1"/>
</dbReference>
<dbReference type="InterPro" id="IPR011059">
    <property type="entry name" value="Metal-dep_hydrolase_composite"/>
</dbReference>
<evidence type="ECO:0000313" key="3">
    <source>
        <dbReference type="EMBL" id="MEJ8567008.1"/>
    </source>
</evidence>
<dbReference type="RefSeq" id="WP_354694328.1">
    <property type="nucleotide sequence ID" value="NZ_JAZHOG010000003.1"/>
</dbReference>
<keyword evidence="1" id="KW-1133">Transmembrane helix</keyword>
<protein>
    <submittedName>
        <fullName evidence="3">Amidohydrolase</fullName>
        <ecNumber evidence="3">3.5.-.-</ecNumber>
    </submittedName>
</protein>
<dbReference type="SUPFAM" id="SSF51338">
    <property type="entry name" value="Composite domain of metallo-dependent hydrolases"/>
    <property type="match status" value="1"/>
</dbReference>
<dbReference type="Gene3D" id="2.30.40.10">
    <property type="entry name" value="Urease, subunit C, domain 1"/>
    <property type="match status" value="1"/>
</dbReference>
<evidence type="ECO:0000256" key="1">
    <source>
        <dbReference type="SAM" id="Phobius"/>
    </source>
</evidence>
<dbReference type="AlphaFoldDB" id="A0AAW9RAQ0"/>
<dbReference type="EMBL" id="JAZHOG010000003">
    <property type="protein sequence ID" value="MEJ8567008.1"/>
    <property type="molecule type" value="Genomic_DNA"/>
</dbReference>
<feature type="domain" description="Amidohydrolase 3" evidence="2">
    <location>
        <begin position="97"/>
        <end position="565"/>
    </location>
</feature>
<keyword evidence="4" id="KW-1185">Reference proteome</keyword>
<accession>A0AAW9RAQ0</accession>
<organism evidence="3 4">
    <name type="scientific">Elongatibacter sediminis</name>
    <dbReference type="NCBI Taxonomy" id="3119006"/>
    <lineage>
        <taxon>Bacteria</taxon>
        <taxon>Pseudomonadati</taxon>
        <taxon>Pseudomonadota</taxon>
        <taxon>Gammaproteobacteria</taxon>
        <taxon>Chromatiales</taxon>
        <taxon>Wenzhouxiangellaceae</taxon>
        <taxon>Elongatibacter</taxon>
    </lineage>
</organism>
<name>A0AAW9RAQ0_9GAMM</name>
<dbReference type="Pfam" id="PF07969">
    <property type="entry name" value="Amidohydro_3"/>
    <property type="match status" value="1"/>
</dbReference>
<dbReference type="Gene3D" id="3.10.310.70">
    <property type="match status" value="1"/>
</dbReference>
<keyword evidence="1" id="KW-0812">Transmembrane</keyword>
<dbReference type="EC" id="3.5.-.-" evidence="3"/>
<evidence type="ECO:0000313" key="4">
    <source>
        <dbReference type="Proteomes" id="UP001359886"/>
    </source>
</evidence>
<dbReference type="InterPro" id="IPR013108">
    <property type="entry name" value="Amidohydro_3"/>
</dbReference>
<dbReference type="PANTHER" id="PTHR22642:SF2">
    <property type="entry name" value="PROTEIN LONG AFTER FAR-RED 3"/>
    <property type="match status" value="1"/>
</dbReference>
<dbReference type="Gene3D" id="3.20.20.140">
    <property type="entry name" value="Metal-dependent hydrolases"/>
    <property type="match status" value="1"/>
</dbReference>
<keyword evidence="3" id="KW-0378">Hydrolase</keyword>
<dbReference type="InterPro" id="IPR032466">
    <property type="entry name" value="Metal_Hydrolase"/>
</dbReference>
<reference evidence="3 4" key="1">
    <citation type="submission" date="2024-02" db="EMBL/GenBank/DDBJ databases">
        <title>A novel Wenzhouxiangellaceae bacterium, isolated from coastal sediments.</title>
        <authorList>
            <person name="Du Z.-J."/>
            <person name="Ye Y.-Q."/>
            <person name="Zhang X.-Y."/>
        </authorList>
    </citation>
    <scope>NUCLEOTIDE SEQUENCE [LARGE SCALE GENOMIC DNA]</scope>
    <source>
        <strain evidence="3 4">CH-27</strain>
    </source>
</reference>
<gene>
    <name evidence="3" type="ORF">V3330_05175</name>
</gene>
<comment type="caution">
    <text evidence="3">The sequence shown here is derived from an EMBL/GenBank/DDBJ whole genome shotgun (WGS) entry which is preliminary data.</text>
</comment>
<proteinExistence type="predicted"/>
<evidence type="ECO:0000259" key="2">
    <source>
        <dbReference type="Pfam" id="PF07969"/>
    </source>
</evidence>
<keyword evidence="1" id="KW-0472">Membrane</keyword>
<feature type="transmembrane region" description="Helical" evidence="1">
    <location>
        <begin position="21"/>
        <end position="44"/>
    </location>
</feature>